<dbReference type="InterPro" id="IPR043203">
    <property type="entry name" value="VGCC_Ca_Na"/>
</dbReference>
<comment type="caution">
    <text evidence="14">The sequence shown here is derived from an EMBL/GenBank/DDBJ whole genome shotgun (WGS) entry which is preliminary data.</text>
</comment>
<evidence type="ECO:0000256" key="3">
    <source>
        <dbReference type="ARBA" id="ARBA00022692"/>
    </source>
</evidence>
<dbReference type="PANTHER" id="PTHR10037:SF62">
    <property type="entry name" value="SODIUM CHANNEL PROTEIN 60E"/>
    <property type="match status" value="1"/>
</dbReference>
<dbReference type="Gene3D" id="1.10.238.10">
    <property type="entry name" value="EF-hand"/>
    <property type="match status" value="1"/>
</dbReference>
<feature type="region of interest" description="Disordered" evidence="11">
    <location>
        <begin position="252"/>
        <end position="282"/>
    </location>
</feature>
<feature type="transmembrane region" description="Helical" evidence="12">
    <location>
        <begin position="1145"/>
        <end position="1164"/>
    </location>
</feature>
<feature type="transmembrane region" description="Helical" evidence="12">
    <location>
        <begin position="1185"/>
        <end position="1210"/>
    </location>
</feature>
<evidence type="ECO:0000256" key="6">
    <source>
        <dbReference type="ARBA" id="ARBA00022989"/>
    </source>
</evidence>
<feature type="domain" description="Ion transport" evidence="13">
    <location>
        <begin position="54"/>
        <end position="373"/>
    </location>
</feature>
<evidence type="ECO:0000256" key="7">
    <source>
        <dbReference type="ARBA" id="ARBA00023065"/>
    </source>
</evidence>
<keyword evidence="4" id="KW-0677">Repeat</keyword>
<keyword evidence="3 12" id="KW-0812">Transmembrane</keyword>
<feature type="region of interest" description="Disordered" evidence="11">
    <location>
        <begin position="705"/>
        <end position="729"/>
    </location>
</feature>
<feature type="transmembrane region" description="Helical" evidence="12">
    <location>
        <begin position="881"/>
        <end position="899"/>
    </location>
</feature>
<keyword evidence="10 14" id="KW-0407">Ion channel</keyword>
<evidence type="ECO:0000256" key="12">
    <source>
        <dbReference type="SAM" id="Phobius"/>
    </source>
</evidence>
<feature type="transmembrane region" description="Helical" evidence="12">
    <location>
        <begin position="587"/>
        <end position="610"/>
    </location>
</feature>
<feature type="domain" description="Ion transport" evidence="13">
    <location>
        <begin position="460"/>
        <end position="701"/>
    </location>
</feature>
<evidence type="ECO:0000256" key="10">
    <source>
        <dbReference type="ARBA" id="ARBA00023303"/>
    </source>
</evidence>
<keyword evidence="9" id="KW-0325">Glycoprotein</keyword>
<evidence type="ECO:0000313" key="15">
    <source>
        <dbReference type="Proteomes" id="UP000037460"/>
    </source>
</evidence>
<proteinExistence type="predicted"/>
<keyword evidence="7" id="KW-0406">Ion transport</keyword>
<dbReference type="Pfam" id="PF00520">
    <property type="entry name" value="Ion_trans"/>
    <property type="match status" value="4"/>
</dbReference>
<dbReference type="Proteomes" id="UP000037460">
    <property type="component" value="Unassembled WGS sequence"/>
</dbReference>
<feature type="transmembrane region" description="Helical" evidence="12">
    <location>
        <begin position="1396"/>
        <end position="1420"/>
    </location>
</feature>
<feature type="transmembrane region" description="Helical" evidence="12">
    <location>
        <begin position="640"/>
        <end position="659"/>
    </location>
</feature>
<protein>
    <submittedName>
        <fullName evidence="14">Sodium channel protein type 9 subunit alpha</fullName>
    </submittedName>
</protein>
<dbReference type="SUPFAM" id="SSF81324">
    <property type="entry name" value="Voltage-gated potassium channels"/>
    <property type="match status" value="4"/>
</dbReference>
<organism evidence="14 15">
    <name type="scientific">Chrysochromulina tobinii</name>
    <dbReference type="NCBI Taxonomy" id="1460289"/>
    <lineage>
        <taxon>Eukaryota</taxon>
        <taxon>Haptista</taxon>
        <taxon>Haptophyta</taxon>
        <taxon>Prymnesiophyceae</taxon>
        <taxon>Prymnesiales</taxon>
        <taxon>Chrysochromulinaceae</taxon>
        <taxon>Chrysochromulina</taxon>
    </lineage>
</organism>
<dbReference type="GO" id="GO:0001518">
    <property type="term" value="C:voltage-gated sodium channel complex"/>
    <property type="evidence" value="ECO:0007669"/>
    <property type="project" value="TreeGrafter"/>
</dbReference>
<keyword evidence="8 12" id="KW-0472">Membrane</keyword>
<dbReference type="InterPro" id="IPR005821">
    <property type="entry name" value="Ion_trans_dom"/>
</dbReference>
<feature type="transmembrane region" description="Helical" evidence="12">
    <location>
        <begin position="919"/>
        <end position="938"/>
    </location>
</feature>
<keyword evidence="15" id="KW-1185">Reference proteome</keyword>
<dbReference type="GO" id="GO:0005248">
    <property type="term" value="F:voltage-gated sodium channel activity"/>
    <property type="evidence" value="ECO:0007669"/>
    <property type="project" value="TreeGrafter"/>
</dbReference>
<sequence length="1614" mass="176002">MLTTKASGLDALDADPPSKKVVGPSGKEYFGSVLCCLRVYTQPRKLFIRIIEAKWFDPLILCTILCNCATMAWQSPLDPCCTNKAAFIGVMEWIYLYIFTFELVSKIFAYGFLFQEGTYLRDAWCQLDFIVVSLAWLPILFPETFGNTSAIRSVRALRPLRALKRVPGMPQMISAIMAAFPKLSNVVALCSFIFLVFGIVGMELFKGALHYRRSLKGNGGGAGGSSEADDGDDSEAAVGTPEYQELYDTGQACNPTKNAEAQRRRMKGGGASGGDGSETNDDPTLCPADTTCSYFDENLNTGLLGFDDIGKCFLIILQGTTFDTWTDPMYALMASFNPFVFIYFLLIAMLCGIFVVQLFLAVIVDEFVKAQEQDAIDKALKAAKLAKFAAFAMGGGAPVPAPPGPTEEEALLKEGTEKSDLTVVGEEVAKERGCCDCAPAPGTVRDKFGQFMTGELVGNLSTGLVVYNLYLMCAPYYGMSEEYAMDLENKATMVSWAFIIEMFGKLLGIGCANYWADGWNQLDGTIVSLSIFEMVITLIAGPGANFSFLRILRMLRILRILRLMKSWKGLYKIIVTLGKTLPQLGNIGVLMGLVLLIFGLLGMTLFAGIYAPSTGYSNQVCPGGSCPDDLEERPRYHWDYFVPAMLTCFIMMTGGWVDIVQPAYAIVGGPAIIYCVIVVIVGCFVIVNLFVAVLLNAFASPDEEEGDAQAAPAETDPANGDEKNDDAAEKGATPAVGAVLLTLKTSLEAEGRAADYTDDTREELCARFGAAVGVPAQSVGLIVSDKMPSRPTVTLDFFIWGDDKMVSSLMSSTEWSTSITSADAPILSELLSLNVVSSATVTPPPPPPLPRPKWPRDYSMLVFGPRNCFRLGCQALVADPIFDQVIVLAIIASSICLALDVPRLDPDSTLATTLHYLDYFWTALFFCEMMSKVVSFGFACGEGTYVTSAWNLLDLVIVTVSFLVLLSEFFPMFAKLKMLRILRVLRPLRLLARSPGMKLVIVSLFQSMPAVGNVVGVVLAFQLVFAILGMQIFMGALGTCSDPSIMTAEECHEPPADNLLELEAPGGLDLESIERRLGESSSMPNMAGMVATAAASAGGLLMNGWPHDDTRWTSHRRRLKGGGAAGGGHVYVHWANPVIGSFDSFGSAMMLLFVMMTGDGWDVIMFGLMDATEPGRAPIRNDSGAAAIFAVLWMFIGNFFAINLFVGVVVEQFTAIKNEAIAESGGSATMTPEQAQWVETMKMKAMAQPEKVTKPPANCFRAIFFHIVTSKAFDTFIIGVIVANVFVMACDYWGIENDEVNFTRYNKAMMCFSYIYYIEFTLKIIGLGPYTYFGDNWCRFDFTLVCTSLLDQFASELLEQFLPIPPMVLRVLRVLRILRILRLLKGPGARRIRDLIMTLVISFPPLMNVGGVLTLVVFMYGVLGVNLFTFVVAQENMTDKRNFKTLGSSMLLLVQCLTGDNWSGMMVDALVTEDSGKCSAAEGNCGGPIAIPYFVSFMVLGSMVVLNLVVAVILENFSTLGQVRSDLVSKDDMETFKEVWGEFDPDADNRIPSTKLPDLILALPTPLGIKGIVSHRPKRQLATKVVLGLDVRAPNGVLTKLQQDENGEVEDAIL</sequence>
<keyword evidence="5" id="KW-0851">Voltage-gated channel</keyword>
<evidence type="ECO:0000256" key="11">
    <source>
        <dbReference type="SAM" id="MobiDB-lite"/>
    </source>
</evidence>
<feature type="transmembrane region" description="Helical" evidence="12">
    <location>
        <begin position="119"/>
        <end position="141"/>
    </location>
</feature>
<comment type="subcellular location">
    <subcellularLocation>
        <location evidence="1">Membrane</location>
        <topology evidence="1">Multi-pass membrane protein</topology>
    </subcellularLocation>
</comment>
<dbReference type="EMBL" id="JWZX01003277">
    <property type="protein sequence ID" value="KOO22430.1"/>
    <property type="molecule type" value="Genomic_DNA"/>
</dbReference>
<accession>A0A0M0J7I4</accession>
<name>A0A0M0J7I4_9EUKA</name>
<feature type="compositionally biased region" description="Basic and acidic residues" evidence="11">
    <location>
        <begin position="720"/>
        <end position="729"/>
    </location>
</feature>
<evidence type="ECO:0000259" key="13">
    <source>
        <dbReference type="Pfam" id="PF00520"/>
    </source>
</evidence>
<feature type="transmembrane region" description="Helical" evidence="12">
    <location>
        <begin position="527"/>
        <end position="552"/>
    </location>
</feature>
<keyword evidence="6 12" id="KW-1133">Transmembrane helix</keyword>
<feature type="transmembrane region" description="Helical" evidence="12">
    <location>
        <begin position="491"/>
        <end position="515"/>
    </location>
</feature>
<feature type="transmembrane region" description="Helical" evidence="12">
    <location>
        <begin position="950"/>
        <end position="970"/>
    </location>
</feature>
<feature type="domain" description="Ion transport" evidence="13">
    <location>
        <begin position="1271"/>
        <end position="1521"/>
    </location>
</feature>
<dbReference type="FunFam" id="1.20.120.350:FF:000009">
    <property type="entry name" value="Voltage-dependent T-type calcium channel subunit alpha"/>
    <property type="match status" value="2"/>
</dbReference>
<evidence type="ECO:0000313" key="14">
    <source>
        <dbReference type="EMBL" id="KOO22430.1"/>
    </source>
</evidence>
<evidence type="ECO:0000256" key="2">
    <source>
        <dbReference type="ARBA" id="ARBA00022448"/>
    </source>
</evidence>
<evidence type="ECO:0000256" key="1">
    <source>
        <dbReference type="ARBA" id="ARBA00004141"/>
    </source>
</evidence>
<reference evidence="15" key="1">
    <citation type="journal article" date="2015" name="PLoS Genet.">
        <title>Genome Sequence and Transcriptome Analyses of Chrysochromulina tobin: Metabolic Tools for Enhanced Algal Fitness in the Prominent Order Prymnesiales (Haptophyceae).</title>
        <authorList>
            <person name="Hovde B.T."/>
            <person name="Deodato C.R."/>
            <person name="Hunsperger H.M."/>
            <person name="Ryken S.A."/>
            <person name="Yost W."/>
            <person name="Jha R.K."/>
            <person name="Patterson J."/>
            <person name="Monnat R.J. Jr."/>
            <person name="Barlow S.B."/>
            <person name="Starkenburg S.R."/>
            <person name="Cattolico R.A."/>
        </authorList>
    </citation>
    <scope>NUCLEOTIDE SEQUENCE</scope>
    <source>
        <strain evidence="15">CCMP291</strain>
    </source>
</reference>
<evidence type="ECO:0000256" key="9">
    <source>
        <dbReference type="ARBA" id="ARBA00023180"/>
    </source>
</evidence>
<keyword evidence="2" id="KW-0813">Transport</keyword>
<feature type="transmembrane region" description="Helical" evidence="12">
    <location>
        <begin position="186"/>
        <end position="205"/>
    </location>
</feature>
<feature type="transmembrane region" description="Helical" evidence="12">
    <location>
        <begin position="1014"/>
        <end position="1037"/>
    </location>
</feature>
<feature type="transmembrane region" description="Helical" evidence="12">
    <location>
        <begin position="671"/>
        <end position="695"/>
    </location>
</feature>
<dbReference type="InterPro" id="IPR027359">
    <property type="entry name" value="Volt_channel_dom_sf"/>
</dbReference>
<evidence type="ECO:0000256" key="8">
    <source>
        <dbReference type="ARBA" id="ARBA00023136"/>
    </source>
</evidence>
<feature type="transmembrane region" description="Helical" evidence="12">
    <location>
        <begin position="456"/>
        <end position="479"/>
    </location>
</feature>
<evidence type="ECO:0000256" key="4">
    <source>
        <dbReference type="ARBA" id="ARBA00022737"/>
    </source>
</evidence>
<feature type="transmembrane region" description="Helical" evidence="12">
    <location>
        <begin position="94"/>
        <end position="113"/>
    </location>
</feature>
<feature type="domain" description="Ion transport" evidence="13">
    <location>
        <begin position="880"/>
        <end position="1219"/>
    </location>
</feature>
<feature type="transmembrane region" description="Helical" evidence="12">
    <location>
        <begin position="1275"/>
        <end position="1293"/>
    </location>
</feature>
<dbReference type="PANTHER" id="PTHR10037">
    <property type="entry name" value="VOLTAGE-GATED CATION CHANNEL CALCIUM AND SODIUM"/>
    <property type="match status" value="1"/>
</dbReference>
<dbReference type="Gene3D" id="1.20.120.350">
    <property type="entry name" value="Voltage-gated potassium channels. Chain C"/>
    <property type="match status" value="4"/>
</dbReference>
<feature type="transmembrane region" description="Helical" evidence="12">
    <location>
        <begin position="1493"/>
        <end position="1514"/>
    </location>
</feature>
<feature type="transmembrane region" description="Helical" evidence="12">
    <location>
        <begin position="339"/>
        <end position="364"/>
    </location>
</feature>
<dbReference type="Gene3D" id="1.10.287.70">
    <property type="match status" value="4"/>
</dbReference>
<feature type="transmembrane region" description="Helical" evidence="12">
    <location>
        <begin position="1314"/>
        <end position="1333"/>
    </location>
</feature>
<dbReference type="OrthoDB" id="2984333at2759"/>
<evidence type="ECO:0000256" key="5">
    <source>
        <dbReference type="ARBA" id="ARBA00022882"/>
    </source>
</evidence>
<gene>
    <name evidence="14" type="ORF">Ctob_004139</name>
</gene>